<evidence type="ECO:0000313" key="2">
    <source>
        <dbReference type="Proteomes" id="UP000236721"/>
    </source>
</evidence>
<name>A0A1H5TA58_9VIBR</name>
<sequence>MNQTLEKDIVNAMHHLNTDQLRDVKRYVERLSCQRRIERLLTDEELTMLRELNGERRHYR</sequence>
<proteinExistence type="predicted"/>
<dbReference type="AlphaFoldDB" id="A0A1H5TA58"/>
<gene>
    <name evidence="1" type="ORF">SAMN04488244_102183</name>
</gene>
<evidence type="ECO:0000313" key="1">
    <source>
        <dbReference type="EMBL" id="SEF59762.1"/>
    </source>
</evidence>
<dbReference type="EMBL" id="FNVG01000002">
    <property type="protein sequence ID" value="SEF59762.1"/>
    <property type="molecule type" value="Genomic_DNA"/>
</dbReference>
<dbReference type="RefSeq" id="WP_146060843.1">
    <property type="nucleotide sequence ID" value="NZ_FNVG01000002.1"/>
</dbReference>
<accession>A0A1H5TA58</accession>
<reference evidence="2" key="1">
    <citation type="submission" date="2016-10" db="EMBL/GenBank/DDBJ databases">
        <authorList>
            <person name="Varghese N."/>
            <person name="Submissions S."/>
        </authorList>
    </citation>
    <scope>NUCLEOTIDE SEQUENCE [LARGE SCALE GENOMIC DNA]</scope>
    <source>
        <strain evidence="2">CGMCC 1.7062</strain>
    </source>
</reference>
<protein>
    <submittedName>
        <fullName evidence="1">Uncharacterized protein</fullName>
    </submittedName>
</protein>
<dbReference type="OrthoDB" id="5904555at2"/>
<organism evidence="1 2">
    <name type="scientific">Vibrio hangzhouensis</name>
    <dbReference type="NCBI Taxonomy" id="462991"/>
    <lineage>
        <taxon>Bacteria</taxon>
        <taxon>Pseudomonadati</taxon>
        <taxon>Pseudomonadota</taxon>
        <taxon>Gammaproteobacteria</taxon>
        <taxon>Vibrionales</taxon>
        <taxon>Vibrionaceae</taxon>
        <taxon>Vibrio</taxon>
    </lineage>
</organism>
<dbReference type="Proteomes" id="UP000236721">
    <property type="component" value="Unassembled WGS sequence"/>
</dbReference>
<keyword evidence="2" id="KW-1185">Reference proteome</keyword>